<protein>
    <recommendedName>
        <fullName evidence="4">Lipid A deacylase LpxR family protein</fullName>
    </recommendedName>
</protein>
<reference evidence="2" key="1">
    <citation type="submission" date="2011-09" db="EMBL/GenBank/DDBJ databases">
        <title>The permanent draft genome of Mucilaginibacter paludis DSM 18603.</title>
        <authorList>
            <consortium name="US DOE Joint Genome Institute (JGI-PGF)"/>
            <person name="Lucas S."/>
            <person name="Han J."/>
            <person name="Lapidus A."/>
            <person name="Bruce D."/>
            <person name="Goodwin L."/>
            <person name="Pitluck S."/>
            <person name="Peters L."/>
            <person name="Kyrpides N."/>
            <person name="Mavromatis K."/>
            <person name="Ivanova N."/>
            <person name="Mikhailova N."/>
            <person name="Held B."/>
            <person name="Detter J.C."/>
            <person name="Tapia R."/>
            <person name="Han C."/>
            <person name="Land M."/>
            <person name="Hauser L."/>
            <person name="Markowitz V."/>
            <person name="Cheng J.-F."/>
            <person name="Hugenholtz P."/>
            <person name="Woyke T."/>
            <person name="Wu D."/>
            <person name="Tindall B."/>
            <person name="Brambilla E."/>
            <person name="Klenk H.-P."/>
            <person name="Eisen J.A."/>
        </authorList>
    </citation>
    <scope>NUCLEOTIDE SEQUENCE [LARGE SCALE GENOMIC DNA]</scope>
    <source>
        <strain evidence="2">DSM 18603</strain>
    </source>
</reference>
<evidence type="ECO:0000256" key="1">
    <source>
        <dbReference type="SAM" id="SignalP"/>
    </source>
</evidence>
<dbReference type="InterPro" id="IPR037107">
    <property type="entry name" value="Put_OMP_sf"/>
</dbReference>
<gene>
    <name evidence="2" type="ORF">Mucpa_5846</name>
</gene>
<evidence type="ECO:0000313" key="3">
    <source>
        <dbReference type="Proteomes" id="UP000002774"/>
    </source>
</evidence>
<dbReference type="Pfam" id="PF09982">
    <property type="entry name" value="LpxR"/>
    <property type="match status" value="1"/>
</dbReference>
<dbReference type="eggNOG" id="COG3528">
    <property type="taxonomic scope" value="Bacteria"/>
</dbReference>
<dbReference type="RefSeq" id="WP_008511371.1">
    <property type="nucleotide sequence ID" value="NZ_CM001403.1"/>
</dbReference>
<dbReference type="EMBL" id="CM001403">
    <property type="protein sequence ID" value="EHQ29912.1"/>
    <property type="molecule type" value="Genomic_DNA"/>
</dbReference>
<dbReference type="HOGENOM" id="CLU_055418_1_0_10"/>
<dbReference type="OrthoDB" id="622552at2"/>
<keyword evidence="1" id="KW-0732">Signal</keyword>
<dbReference type="InterPro" id="IPR018707">
    <property type="entry name" value="LpxR"/>
</dbReference>
<name>H1Y7R7_9SPHI</name>
<feature type="chain" id="PRO_5003558262" description="Lipid A deacylase LpxR family protein" evidence="1">
    <location>
        <begin position="21"/>
        <end position="322"/>
    </location>
</feature>
<dbReference type="STRING" id="714943.Mucpa_5846"/>
<proteinExistence type="predicted"/>
<dbReference type="AlphaFoldDB" id="H1Y7R7"/>
<evidence type="ECO:0008006" key="4">
    <source>
        <dbReference type="Google" id="ProtNLM"/>
    </source>
</evidence>
<dbReference type="Gene3D" id="2.40.128.140">
    <property type="entry name" value="Outer membrane protein"/>
    <property type="match status" value="1"/>
</dbReference>
<organism evidence="2 3">
    <name type="scientific">Mucilaginibacter paludis DSM 18603</name>
    <dbReference type="NCBI Taxonomy" id="714943"/>
    <lineage>
        <taxon>Bacteria</taxon>
        <taxon>Pseudomonadati</taxon>
        <taxon>Bacteroidota</taxon>
        <taxon>Sphingobacteriia</taxon>
        <taxon>Sphingobacteriales</taxon>
        <taxon>Sphingobacteriaceae</taxon>
        <taxon>Mucilaginibacter</taxon>
    </lineage>
</organism>
<sequence>MKFFPLFVISSVILLSTAFAQTKTYKNEAGFQTDNDGILAQGSDRYYTAGDFFFFHHALKINHPDSSKLENKVLGFEIGQKIFTPQTAFLDMPNAERYIDRPFAGYLYFGTTLNLLYKNESNLKLQGQLGFIGQYSYGKQIQEFIHRTLGFYKPAGWQYQVQNDFEVNLSAEYNRLLARGSSVDLTFNSNAALGTGFTNAGTGVTARFGKFNQLFNSISTGSTVSRSGKSKPLNDGEFFFYLKPSISFIAYNATIQGSMFEKQPGVNEIRGTKQPVMLSQQLGGDFVKGHWIIDLSAVFQTRETKEMVQAHQWGSVSGIYRF</sequence>
<dbReference type="Proteomes" id="UP000002774">
    <property type="component" value="Chromosome"/>
</dbReference>
<keyword evidence="3" id="KW-1185">Reference proteome</keyword>
<feature type="signal peptide" evidence="1">
    <location>
        <begin position="1"/>
        <end position="20"/>
    </location>
</feature>
<evidence type="ECO:0000313" key="2">
    <source>
        <dbReference type="EMBL" id="EHQ29912.1"/>
    </source>
</evidence>
<accession>H1Y7R7</accession>